<evidence type="ECO:0000313" key="3">
    <source>
        <dbReference type="Proteomes" id="UP001156706"/>
    </source>
</evidence>
<reference evidence="3" key="1">
    <citation type="journal article" date="2019" name="Int. J. Syst. Evol. Microbiol.">
        <title>The Global Catalogue of Microorganisms (GCM) 10K type strain sequencing project: providing services to taxonomists for standard genome sequencing and annotation.</title>
        <authorList>
            <consortium name="The Broad Institute Genomics Platform"/>
            <consortium name="The Broad Institute Genome Sequencing Center for Infectious Disease"/>
            <person name="Wu L."/>
            <person name="Ma J."/>
        </authorList>
    </citation>
    <scope>NUCLEOTIDE SEQUENCE [LARGE SCALE GENOMIC DNA]</scope>
    <source>
        <strain evidence="3">NBRC 110044</strain>
    </source>
</reference>
<proteinExistence type="predicted"/>
<name>A0ABQ5YL48_9NEIS</name>
<dbReference type="Proteomes" id="UP001156706">
    <property type="component" value="Unassembled WGS sequence"/>
</dbReference>
<dbReference type="SUPFAM" id="SSF53850">
    <property type="entry name" value="Periplasmic binding protein-like II"/>
    <property type="match status" value="1"/>
</dbReference>
<evidence type="ECO:0000256" key="1">
    <source>
        <dbReference type="SAM" id="SignalP"/>
    </source>
</evidence>
<feature type="signal peptide" evidence="1">
    <location>
        <begin position="1"/>
        <end position="22"/>
    </location>
</feature>
<dbReference type="Gene3D" id="3.40.190.10">
    <property type="entry name" value="Periplasmic binding protein-like II"/>
    <property type="match status" value="2"/>
</dbReference>
<keyword evidence="3" id="KW-1185">Reference proteome</keyword>
<evidence type="ECO:0000313" key="2">
    <source>
        <dbReference type="EMBL" id="GLR14688.1"/>
    </source>
</evidence>
<comment type="caution">
    <text evidence="2">The sequence shown here is derived from an EMBL/GenBank/DDBJ whole genome shotgun (WGS) entry which is preliminary data.</text>
</comment>
<dbReference type="RefSeq" id="WP_284197759.1">
    <property type="nucleotide sequence ID" value="NZ_BSOG01000005.1"/>
</dbReference>
<accession>A0ABQ5YL48</accession>
<evidence type="ECO:0008006" key="4">
    <source>
        <dbReference type="Google" id="ProtNLM"/>
    </source>
</evidence>
<feature type="chain" id="PRO_5046691834" description="Transporter substrate-binding domain-containing protein" evidence="1">
    <location>
        <begin position="23"/>
        <end position="277"/>
    </location>
</feature>
<protein>
    <recommendedName>
        <fullName evidence="4">Transporter substrate-binding domain-containing protein</fullName>
    </recommendedName>
</protein>
<organism evidence="2 3">
    <name type="scientific">Chitinimonas prasina</name>
    <dbReference type="NCBI Taxonomy" id="1434937"/>
    <lineage>
        <taxon>Bacteria</taxon>
        <taxon>Pseudomonadati</taxon>
        <taxon>Pseudomonadota</taxon>
        <taxon>Betaproteobacteria</taxon>
        <taxon>Neisseriales</taxon>
        <taxon>Chitinibacteraceae</taxon>
        <taxon>Chitinimonas</taxon>
    </lineage>
</organism>
<dbReference type="EMBL" id="BSOG01000005">
    <property type="protein sequence ID" value="GLR14688.1"/>
    <property type="molecule type" value="Genomic_DNA"/>
</dbReference>
<gene>
    <name evidence="2" type="ORF">GCM10007907_34780</name>
</gene>
<sequence>MTLRMICRLILLMMLSSARASAADAPMTLQLAYVDVDSAPFQLGRGPEVADPPGIAVEMVQRAVSDAGLKLNLQRLPQLRMLHLLETGKIDGAFIFSYNEERAKRFAYPMLGDKPNASLRATHIRYRIYRRVGSTVNWDGRQFEQLDGPIGANKGWVIVSTLRDMGFAVDDGAPDHPGNFAKLRLGRVAAMAALEPSADSYLQTEGITDVEKVGPPLTSRDYFLLFSRAFVASHPEPAERIWQKLALIREQSETALYRKYQTTLPPRTGSPMPEKKP</sequence>
<keyword evidence="1" id="KW-0732">Signal</keyword>